<dbReference type="InterPro" id="IPR011050">
    <property type="entry name" value="Pectin_lyase_fold/virulence"/>
</dbReference>
<organism evidence="4 5">
    <name type="scientific">Aaosphaeria arxii CBS 175.79</name>
    <dbReference type="NCBI Taxonomy" id="1450172"/>
    <lineage>
        <taxon>Eukaryota</taxon>
        <taxon>Fungi</taxon>
        <taxon>Dikarya</taxon>
        <taxon>Ascomycota</taxon>
        <taxon>Pezizomycotina</taxon>
        <taxon>Dothideomycetes</taxon>
        <taxon>Pleosporomycetidae</taxon>
        <taxon>Pleosporales</taxon>
        <taxon>Pleosporales incertae sedis</taxon>
        <taxon>Aaosphaeria</taxon>
    </lineage>
</organism>
<feature type="chain" id="PRO_5025585035" evidence="3">
    <location>
        <begin position="19"/>
        <end position="238"/>
    </location>
</feature>
<dbReference type="AlphaFoldDB" id="A0A6A5YCV5"/>
<dbReference type="PANTHER" id="PTHR31736">
    <property type="match status" value="1"/>
</dbReference>
<dbReference type="PANTHER" id="PTHR31736:SF8">
    <property type="entry name" value="PUTATIVE (AFU_ORTHOLOGUE AFUA_7G06410)-RELATED"/>
    <property type="match status" value="1"/>
</dbReference>
<evidence type="ECO:0000256" key="2">
    <source>
        <dbReference type="ARBA" id="ARBA00022525"/>
    </source>
</evidence>
<evidence type="ECO:0000256" key="1">
    <source>
        <dbReference type="ARBA" id="ARBA00004613"/>
    </source>
</evidence>
<dbReference type="Proteomes" id="UP000799778">
    <property type="component" value="Unassembled WGS sequence"/>
</dbReference>
<reference evidence="4" key="1">
    <citation type="journal article" date="2020" name="Stud. Mycol.">
        <title>101 Dothideomycetes genomes: a test case for predicting lifestyles and emergence of pathogens.</title>
        <authorList>
            <person name="Haridas S."/>
            <person name="Albert R."/>
            <person name="Binder M."/>
            <person name="Bloem J."/>
            <person name="Labutti K."/>
            <person name="Salamov A."/>
            <person name="Andreopoulos B."/>
            <person name="Baker S."/>
            <person name="Barry K."/>
            <person name="Bills G."/>
            <person name="Bluhm B."/>
            <person name="Cannon C."/>
            <person name="Castanera R."/>
            <person name="Culley D."/>
            <person name="Daum C."/>
            <person name="Ezra D."/>
            <person name="Gonzalez J."/>
            <person name="Henrissat B."/>
            <person name="Kuo A."/>
            <person name="Liang C."/>
            <person name="Lipzen A."/>
            <person name="Lutzoni F."/>
            <person name="Magnuson J."/>
            <person name="Mondo S."/>
            <person name="Nolan M."/>
            <person name="Ohm R."/>
            <person name="Pangilinan J."/>
            <person name="Park H.-J."/>
            <person name="Ramirez L."/>
            <person name="Alfaro M."/>
            <person name="Sun H."/>
            <person name="Tritt A."/>
            <person name="Yoshinaga Y."/>
            <person name="Zwiers L.-H."/>
            <person name="Turgeon B."/>
            <person name="Goodwin S."/>
            <person name="Spatafora J."/>
            <person name="Crous P."/>
            <person name="Grigoriev I."/>
        </authorList>
    </citation>
    <scope>NUCLEOTIDE SEQUENCE</scope>
    <source>
        <strain evidence="4">CBS 175.79</strain>
    </source>
</reference>
<dbReference type="SUPFAM" id="SSF51126">
    <property type="entry name" value="Pectin lyase-like"/>
    <property type="match status" value="1"/>
</dbReference>
<dbReference type="GO" id="GO:0016787">
    <property type="term" value="F:hydrolase activity"/>
    <property type="evidence" value="ECO:0007669"/>
    <property type="project" value="UniProtKB-KW"/>
</dbReference>
<keyword evidence="3" id="KW-0732">Signal</keyword>
<accession>A0A6A5YCV5</accession>
<feature type="signal peptide" evidence="3">
    <location>
        <begin position="1"/>
        <end position="18"/>
    </location>
</feature>
<keyword evidence="5" id="KW-1185">Reference proteome</keyword>
<dbReference type="OrthoDB" id="187139at2759"/>
<dbReference type="Gene3D" id="2.160.20.10">
    <property type="entry name" value="Single-stranded right-handed beta-helix, Pectin lyase-like"/>
    <property type="match status" value="1"/>
</dbReference>
<dbReference type="InterPro" id="IPR012334">
    <property type="entry name" value="Pectin_lyas_fold"/>
</dbReference>
<name>A0A6A5YCV5_9PLEO</name>
<evidence type="ECO:0000313" key="5">
    <source>
        <dbReference type="Proteomes" id="UP000799778"/>
    </source>
</evidence>
<dbReference type="GO" id="GO:0005576">
    <property type="term" value="C:extracellular region"/>
    <property type="evidence" value="ECO:0007669"/>
    <property type="project" value="UniProtKB-SubCell"/>
</dbReference>
<dbReference type="EMBL" id="ML978066">
    <property type="protein sequence ID" value="KAF2022434.1"/>
    <property type="molecule type" value="Genomic_DNA"/>
</dbReference>
<comment type="subcellular location">
    <subcellularLocation>
        <location evidence="1">Secreted</location>
    </subcellularLocation>
</comment>
<dbReference type="GeneID" id="54280571"/>
<evidence type="ECO:0000313" key="4">
    <source>
        <dbReference type="EMBL" id="KAF2022434.1"/>
    </source>
</evidence>
<protein>
    <submittedName>
        <fullName evidence="4">Glycoside hydrolase family 28 protein</fullName>
    </submittedName>
</protein>
<dbReference type="RefSeq" id="XP_033390773.1">
    <property type="nucleotide sequence ID" value="XM_033523174.1"/>
</dbReference>
<keyword evidence="2" id="KW-0964">Secreted</keyword>
<gene>
    <name evidence="4" type="ORF">BU24DRAFT_339333</name>
</gene>
<evidence type="ECO:0000256" key="3">
    <source>
        <dbReference type="SAM" id="SignalP"/>
    </source>
</evidence>
<proteinExistence type="predicted"/>
<sequence>MRFFQIIIACAFISSAQAAPSSGGRRTCVVPASGTNQTDDAPAILKAFKKCGKGGRVVFEDKTYYVNSALNITWLEDVEIDVYGTLLWSTDIQYWLNNSLPVGYQNQSTALVLGGNKVTLDGHGQGIFNGNGDFWYRWISQQENSSNYPGRPHAVTFNGLTNSIVRGLTFLRSQMWCVVKFDVRANMGTNFIRTMSIIYSHHVELSHILVNNTGNFVDSCNVRPCVTKNPPCRKGFYK</sequence>
<keyword evidence="4" id="KW-0378">Hydrolase</keyword>